<evidence type="ECO:0000256" key="2">
    <source>
        <dbReference type="SAM" id="Phobius"/>
    </source>
</evidence>
<proteinExistence type="predicted"/>
<sequence>MINIFILFIHSSAYYNNYSSSSKKLFFFFILFNLNISLINSKICLSSLNEENEETKSLTKSIKICPDFKDEPEEIACCPSQITSGSFFCCTEQHKNDLESELASEARKKFISGHIPELVLLILALIFLLFICCSYLCRRTRFCPLLHRRKASSNSNILIGRSTCSAADSAEFSCRPQFNNTQQQQQQRRSFQRPYHHYQIASSYQQQQQQASSRPLFNNTINNFEKECEPPPPPPQQPPPPYSSVIASAPTASLFSFESRQNRLNTQREQQQRASVVKEEDEEEEEEEEDEQEDVEITSQN</sequence>
<dbReference type="AlphaFoldDB" id="A0A914M4J3"/>
<keyword evidence="2" id="KW-1133">Transmembrane helix</keyword>
<reference evidence="4" key="1">
    <citation type="submission" date="2022-11" db="UniProtKB">
        <authorList>
            <consortium name="WormBaseParasite"/>
        </authorList>
    </citation>
    <scope>IDENTIFICATION</scope>
</reference>
<feature type="transmembrane region" description="Helical" evidence="2">
    <location>
        <begin position="118"/>
        <end position="137"/>
    </location>
</feature>
<evidence type="ECO:0000313" key="4">
    <source>
        <dbReference type="WBParaSite" id="Minc3s00989g19627"/>
    </source>
</evidence>
<keyword evidence="2" id="KW-0472">Membrane</keyword>
<feature type="compositionally biased region" description="Polar residues" evidence="1">
    <location>
        <begin position="250"/>
        <end position="274"/>
    </location>
</feature>
<protein>
    <submittedName>
        <fullName evidence="4">Uncharacterized protein</fullName>
    </submittedName>
</protein>
<dbReference type="WBParaSite" id="Minc3s00989g19627">
    <property type="protein sequence ID" value="Minc3s00989g19627"/>
    <property type="gene ID" value="Minc3s00989g19627"/>
</dbReference>
<feature type="compositionally biased region" description="Acidic residues" evidence="1">
    <location>
        <begin position="279"/>
        <end position="301"/>
    </location>
</feature>
<keyword evidence="2" id="KW-0812">Transmembrane</keyword>
<feature type="region of interest" description="Disordered" evidence="1">
    <location>
        <begin position="222"/>
        <end position="301"/>
    </location>
</feature>
<evidence type="ECO:0000256" key="1">
    <source>
        <dbReference type="SAM" id="MobiDB-lite"/>
    </source>
</evidence>
<evidence type="ECO:0000313" key="3">
    <source>
        <dbReference type="Proteomes" id="UP000887563"/>
    </source>
</evidence>
<name>A0A914M4J3_MELIC</name>
<feature type="compositionally biased region" description="Pro residues" evidence="1">
    <location>
        <begin position="230"/>
        <end position="242"/>
    </location>
</feature>
<keyword evidence="3" id="KW-1185">Reference proteome</keyword>
<dbReference type="Proteomes" id="UP000887563">
    <property type="component" value="Unplaced"/>
</dbReference>
<organism evidence="3 4">
    <name type="scientific">Meloidogyne incognita</name>
    <name type="common">Southern root-knot nematode worm</name>
    <name type="synonym">Oxyuris incognita</name>
    <dbReference type="NCBI Taxonomy" id="6306"/>
    <lineage>
        <taxon>Eukaryota</taxon>
        <taxon>Metazoa</taxon>
        <taxon>Ecdysozoa</taxon>
        <taxon>Nematoda</taxon>
        <taxon>Chromadorea</taxon>
        <taxon>Rhabditida</taxon>
        <taxon>Tylenchina</taxon>
        <taxon>Tylenchomorpha</taxon>
        <taxon>Tylenchoidea</taxon>
        <taxon>Meloidogynidae</taxon>
        <taxon>Meloidogyninae</taxon>
        <taxon>Meloidogyne</taxon>
        <taxon>Meloidogyne incognita group</taxon>
    </lineage>
</organism>
<accession>A0A914M4J3</accession>